<keyword evidence="5" id="KW-0418">Kinase</keyword>
<dbReference type="InterPro" id="IPR000014">
    <property type="entry name" value="PAS"/>
</dbReference>
<keyword evidence="11" id="KW-0067">ATP-binding</keyword>
<dbReference type="NCBIfam" id="TIGR00229">
    <property type="entry name" value="sensory_box"/>
    <property type="match status" value="1"/>
</dbReference>
<dbReference type="CDD" id="cd00082">
    <property type="entry name" value="HisKA"/>
    <property type="match status" value="1"/>
</dbReference>
<dbReference type="SMART" id="SM00448">
    <property type="entry name" value="REC"/>
    <property type="match status" value="1"/>
</dbReference>
<dbReference type="InterPro" id="IPR013656">
    <property type="entry name" value="PAS_4"/>
</dbReference>
<dbReference type="Pfam" id="PF00072">
    <property type="entry name" value="Response_reg"/>
    <property type="match status" value="1"/>
</dbReference>
<dbReference type="Pfam" id="PF08448">
    <property type="entry name" value="PAS_4"/>
    <property type="match status" value="1"/>
</dbReference>
<feature type="domain" description="PAS" evidence="9">
    <location>
        <begin position="107"/>
        <end position="179"/>
    </location>
</feature>
<evidence type="ECO:0000259" key="10">
    <source>
        <dbReference type="PROSITE" id="PS50113"/>
    </source>
</evidence>
<dbReference type="CDD" id="cd17546">
    <property type="entry name" value="REC_hyHK_CKI1_RcsC-like"/>
    <property type="match status" value="1"/>
</dbReference>
<dbReference type="InterPro" id="IPR003661">
    <property type="entry name" value="HisK_dim/P_dom"/>
</dbReference>
<dbReference type="SUPFAM" id="SSF47384">
    <property type="entry name" value="Homodimeric domain of signal transducing histidine kinase"/>
    <property type="match status" value="1"/>
</dbReference>
<dbReference type="Gene3D" id="1.10.287.130">
    <property type="match status" value="1"/>
</dbReference>
<dbReference type="SMART" id="SM00387">
    <property type="entry name" value="HATPase_c"/>
    <property type="match status" value="1"/>
</dbReference>
<dbReference type="Pfam" id="PF02518">
    <property type="entry name" value="HATPase_c"/>
    <property type="match status" value="1"/>
</dbReference>
<evidence type="ECO:0000256" key="6">
    <source>
        <dbReference type="PROSITE-ProRule" id="PRU00169"/>
    </source>
</evidence>
<keyword evidence="3 6" id="KW-0597">Phosphoprotein</keyword>
<feature type="domain" description="Response regulatory" evidence="8">
    <location>
        <begin position="751"/>
        <end position="864"/>
    </location>
</feature>
<name>A0ABT1MCX7_9BACT</name>
<dbReference type="EC" id="2.7.13.3" evidence="2"/>
<dbReference type="Pfam" id="PF00512">
    <property type="entry name" value="HisKA"/>
    <property type="match status" value="1"/>
</dbReference>
<dbReference type="Gene3D" id="3.30.450.20">
    <property type="entry name" value="PAS domain"/>
    <property type="match status" value="3"/>
</dbReference>
<keyword evidence="12" id="KW-1185">Reference proteome</keyword>
<evidence type="ECO:0000256" key="2">
    <source>
        <dbReference type="ARBA" id="ARBA00012438"/>
    </source>
</evidence>
<proteinExistence type="predicted"/>
<dbReference type="SMART" id="SM00091">
    <property type="entry name" value="PAS"/>
    <property type="match status" value="1"/>
</dbReference>
<feature type="domain" description="Histidine kinase" evidence="7">
    <location>
        <begin position="513"/>
        <end position="724"/>
    </location>
</feature>
<dbReference type="CDD" id="cd00130">
    <property type="entry name" value="PAS"/>
    <property type="match status" value="1"/>
</dbReference>
<protein>
    <recommendedName>
        <fullName evidence="2">histidine kinase</fullName>
        <ecNumber evidence="2">2.7.13.3</ecNumber>
    </recommendedName>
</protein>
<evidence type="ECO:0000259" key="8">
    <source>
        <dbReference type="PROSITE" id="PS50110"/>
    </source>
</evidence>
<dbReference type="PROSITE" id="PS50109">
    <property type="entry name" value="HIS_KIN"/>
    <property type="match status" value="1"/>
</dbReference>
<dbReference type="InterPro" id="IPR036890">
    <property type="entry name" value="HATPase_C_sf"/>
</dbReference>
<dbReference type="PROSITE" id="PS50113">
    <property type="entry name" value="PAC"/>
    <property type="match status" value="1"/>
</dbReference>
<dbReference type="InterPro" id="IPR004358">
    <property type="entry name" value="Sig_transdc_His_kin-like_C"/>
</dbReference>
<dbReference type="GO" id="GO:0005524">
    <property type="term" value="F:ATP binding"/>
    <property type="evidence" value="ECO:0007669"/>
    <property type="project" value="UniProtKB-KW"/>
</dbReference>
<organism evidence="11 12">
    <name type="scientific">Coprobacter tertius</name>
    <dbReference type="NCBI Taxonomy" id="2944915"/>
    <lineage>
        <taxon>Bacteria</taxon>
        <taxon>Pseudomonadati</taxon>
        <taxon>Bacteroidota</taxon>
        <taxon>Bacteroidia</taxon>
        <taxon>Bacteroidales</taxon>
        <taxon>Barnesiellaceae</taxon>
        <taxon>Coprobacter</taxon>
    </lineage>
</organism>
<evidence type="ECO:0000256" key="5">
    <source>
        <dbReference type="ARBA" id="ARBA00022777"/>
    </source>
</evidence>
<feature type="domain" description="PAC" evidence="10">
    <location>
        <begin position="313"/>
        <end position="364"/>
    </location>
</feature>
<dbReference type="InterPro" id="IPR035965">
    <property type="entry name" value="PAS-like_dom_sf"/>
</dbReference>
<evidence type="ECO:0000256" key="3">
    <source>
        <dbReference type="ARBA" id="ARBA00022553"/>
    </source>
</evidence>
<dbReference type="Gene3D" id="3.30.565.10">
    <property type="entry name" value="Histidine kinase-like ATPase, C-terminal domain"/>
    <property type="match status" value="1"/>
</dbReference>
<dbReference type="PROSITE" id="PS50110">
    <property type="entry name" value="RESPONSE_REGULATORY"/>
    <property type="match status" value="1"/>
</dbReference>
<dbReference type="SMART" id="SM00388">
    <property type="entry name" value="HisKA"/>
    <property type="match status" value="1"/>
</dbReference>
<dbReference type="Proteomes" id="UP001205603">
    <property type="component" value="Unassembled WGS sequence"/>
</dbReference>
<dbReference type="InterPro" id="IPR001789">
    <property type="entry name" value="Sig_transdc_resp-reg_receiver"/>
</dbReference>
<dbReference type="SUPFAM" id="SSF52172">
    <property type="entry name" value="CheY-like"/>
    <property type="match status" value="1"/>
</dbReference>
<comment type="caution">
    <text evidence="11">The sequence shown here is derived from an EMBL/GenBank/DDBJ whole genome shotgun (WGS) entry which is preliminary data.</text>
</comment>
<dbReference type="SUPFAM" id="SSF55785">
    <property type="entry name" value="PYP-like sensor domain (PAS domain)"/>
    <property type="match status" value="2"/>
</dbReference>
<dbReference type="SUPFAM" id="SSF55874">
    <property type="entry name" value="ATPase domain of HSP90 chaperone/DNA topoisomerase II/histidine kinase"/>
    <property type="match status" value="1"/>
</dbReference>
<dbReference type="EMBL" id="JANDHW010000001">
    <property type="protein sequence ID" value="MCP9610498.1"/>
    <property type="molecule type" value="Genomic_DNA"/>
</dbReference>
<dbReference type="InterPro" id="IPR036097">
    <property type="entry name" value="HisK_dim/P_sf"/>
</dbReference>
<feature type="modified residue" description="4-aspartylphosphate" evidence="6">
    <location>
        <position position="799"/>
    </location>
</feature>
<sequence>MIFLVDKNFNIRKIFNCDAGELSVPADELIGRNLKVCIDSDCVDEVLEAVRKALKSDKVSEAEYSITFRGKKSYYEGRYKRVSEGMVACFERNVTERRIKDMAIEQNGKLLNAVLDNMPMPLIVKDIDDQLKYIFWNKQCELNGGYTREQIIGKSDIEIYGEERGCYYQSVDKKIIEEGGSYRAQEIYVTPDGIKHYSVVNKDVISNDVHHWLLATRWDVTDLIEVQEKLQEANRQMRIAFMVTYTVPVIWDVIADNICLKFPEYKENREDFFKDRNGISVSEVVRNIRPGEREEVSKMLEDIRTGQIENAHREIYYDVKGKFETCYDLYLAVDKRDESGLPARIIGTLRDITENKQNEERLLEAKKGIEEIQEINQLILNHTDNGLVFLSPDYIVQWENVSKYSHHPLASRYSRGGCCYRSVLGQDEPCPSCSARRAMHSGKIEKGVRSLPGGMTVEITAIPVFDKGHKDHIRGIVLKYEDVTERLKVAAELKAAKEAAENSNRLKSLFISNMSHEIRTPLNAIVGFSQLLATAEEVEDKNEYMSIIARNNELLLQLINDILDLSKIEANTLEFVFGKVDVNEMLKGLEMSSRSKSFHPAVDIIFEPSLKECIIETDNNRVLQVISNLVSNAMKFTEKGSIRFGYDLLDNGLRFYVADTGKGIPVELQQEVFERFVKLDTFTIGTGLGLPICRNIVHRLNGEIGVLTNESGGCTFWFTLPVLPEKKDSYSDEKTLGEKVPGSIKISGKPVLLIAEDVADNYRLYHTLLKHKFTLLHAWNGEEAVKMFIEEHPEAILMDIKMPVIDGYEAVARIRALDKDIPVIAVSAYAFSDDIDRIMKSGFTGYITKPISQDRLFDALSFLVNKD</sequence>
<evidence type="ECO:0000259" key="9">
    <source>
        <dbReference type="PROSITE" id="PS50112"/>
    </source>
</evidence>
<dbReference type="InterPro" id="IPR005467">
    <property type="entry name" value="His_kinase_dom"/>
</dbReference>
<evidence type="ECO:0000259" key="7">
    <source>
        <dbReference type="PROSITE" id="PS50109"/>
    </source>
</evidence>
<accession>A0ABT1MCX7</accession>
<dbReference type="InterPro" id="IPR003594">
    <property type="entry name" value="HATPase_dom"/>
</dbReference>
<comment type="catalytic activity">
    <reaction evidence="1">
        <text>ATP + protein L-histidine = ADP + protein N-phospho-L-histidine.</text>
        <dbReference type="EC" id="2.7.13.3"/>
    </reaction>
</comment>
<evidence type="ECO:0000313" key="12">
    <source>
        <dbReference type="Proteomes" id="UP001205603"/>
    </source>
</evidence>
<dbReference type="RefSeq" id="WP_255024978.1">
    <property type="nucleotide sequence ID" value="NZ_JANDHW010000001.1"/>
</dbReference>
<evidence type="ECO:0000313" key="11">
    <source>
        <dbReference type="EMBL" id="MCP9610498.1"/>
    </source>
</evidence>
<dbReference type="PROSITE" id="PS50112">
    <property type="entry name" value="PAS"/>
    <property type="match status" value="1"/>
</dbReference>
<dbReference type="Gene3D" id="3.40.50.2300">
    <property type="match status" value="1"/>
</dbReference>
<evidence type="ECO:0000256" key="4">
    <source>
        <dbReference type="ARBA" id="ARBA00022679"/>
    </source>
</evidence>
<dbReference type="PANTHER" id="PTHR43047">
    <property type="entry name" value="TWO-COMPONENT HISTIDINE PROTEIN KINASE"/>
    <property type="match status" value="1"/>
</dbReference>
<dbReference type="InterPro" id="IPR000700">
    <property type="entry name" value="PAS-assoc_C"/>
</dbReference>
<reference evidence="11 12" key="1">
    <citation type="submission" date="2022-07" db="EMBL/GenBank/DDBJ databases">
        <title>Fecal culturing of patients with breast cancer.</title>
        <authorList>
            <person name="Teng N.M.Y."/>
            <person name="Kiu R."/>
            <person name="Evans R."/>
            <person name="Baker D.J."/>
            <person name="Zenner C."/>
            <person name="Robinson S.D."/>
            <person name="Hall L.J."/>
        </authorList>
    </citation>
    <scope>NUCLEOTIDE SEQUENCE [LARGE SCALE GENOMIC DNA]</scope>
    <source>
        <strain evidence="11 12">LH1063</strain>
    </source>
</reference>
<dbReference type="InterPro" id="IPR011006">
    <property type="entry name" value="CheY-like_superfamily"/>
</dbReference>
<dbReference type="PRINTS" id="PR00344">
    <property type="entry name" value="BCTRLSENSOR"/>
</dbReference>
<keyword evidence="11" id="KW-0547">Nucleotide-binding</keyword>
<keyword evidence="4" id="KW-0808">Transferase</keyword>
<evidence type="ECO:0000256" key="1">
    <source>
        <dbReference type="ARBA" id="ARBA00000085"/>
    </source>
</evidence>
<gene>
    <name evidence="11" type="ORF">NMU02_00125</name>
</gene>